<dbReference type="Proteomes" id="UP001521137">
    <property type="component" value="Unassembled WGS sequence"/>
</dbReference>
<dbReference type="EMBL" id="JAKGAS010000006">
    <property type="protein sequence ID" value="MCF2948945.1"/>
    <property type="molecule type" value="Genomic_DNA"/>
</dbReference>
<evidence type="ECO:0000256" key="3">
    <source>
        <dbReference type="ARBA" id="ARBA00022630"/>
    </source>
</evidence>
<proteinExistence type="inferred from homology"/>
<dbReference type="PROSITE" id="PS50902">
    <property type="entry name" value="FLAVODOXIN_LIKE"/>
    <property type="match status" value="1"/>
</dbReference>
<keyword evidence="3" id="KW-0285">Flavoprotein</keyword>
<dbReference type="NCBIfam" id="NF002999">
    <property type="entry name" value="PRK03767.1"/>
    <property type="match status" value="1"/>
</dbReference>
<keyword evidence="6" id="KW-0560">Oxidoreductase</keyword>
<gene>
    <name evidence="6" type="primary">wrbA</name>
    <name evidence="6" type="ORF">L0668_12560</name>
</gene>
<dbReference type="EC" id="1.6.5.2" evidence="6"/>
<dbReference type="NCBIfam" id="TIGR01755">
    <property type="entry name" value="flav_wrbA"/>
    <property type="match status" value="1"/>
</dbReference>
<dbReference type="Pfam" id="PF03358">
    <property type="entry name" value="FMN_red"/>
    <property type="match status" value="1"/>
</dbReference>
<dbReference type="PROSITE" id="PS00201">
    <property type="entry name" value="FLAVODOXIN"/>
    <property type="match status" value="1"/>
</dbReference>
<name>A0ABS9D999_9ALTE</name>
<comment type="similarity">
    <text evidence="2">Belongs to the WrbA family.</text>
</comment>
<dbReference type="InterPro" id="IPR005025">
    <property type="entry name" value="FMN_Rdtase-like_dom"/>
</dbReference>
<protein>
    <submittedName>
        <fullName evidence="6">NAD(P)H:quinone oxidoreductase</fullName>
        <ecNumber evidence="6">1.6.5.2</ecNumber>
    </submittedName>
</protein>
<comment type="cofactor">
    <cofactor evidence="1">
        <name>FMN</name>
        <dbReference type="ChEBI" id="CHEBI:58210"/>
    </cofactor>
</comment>
<evidence type="ECO:0000256" key="1">
    <source>
        <dbReference type="ARBA" id="ARBA00001917"/>
    </source>
</evidence>
<comment type="caution">
    <text evidence="6">The sequence shown here is derived from an EMBL/GenBank/DDBJ whole genome shotgun (WGS) entry which is preliminary data.</text>
</comment>
<dbReference type="PANTHER" id="PTHR30546:SF23">
    <property type="entry name" value="FLAVOPROTEIN-LIKE PROTEIN YCP4-RELATED"/>
    <property type="match status" value="1"/>
</dbReference>
<organism evidence="6 7">
    <name type="scientific">Paraglaciecola algarum</name>
    <dbReference type="NCBI Taxonomy" id="3050085"/>
    <lineage>
        <taxon>Bacteria</taxon>
        <taxon>Pseudomonadati</taxon>
        <taxon>Pseudomonadota</taxon>
        <taxon>Gammaproteobacteria</taxon>
        <taxon>Alteromonadales</taxon>
        <taxon>Alteromonadaceae</taxon>
        <taxon>Paraglaciecola</taxon>
    </lineage>
</organism>
<dbReference type="InterPro" id="IPR029039">
    <property type="entry name" value="Flavoprotein-like_sf"/>
</dbReference>
<evidence type="ECO:0000256" key="4">
    <source>
        <dbReference type="ARBA" id="ARBA00022643"/>
    </source>
</evidence>
<feature type="domain" description="Flavodoxin-like" evidence="5">
    <location>
        <begin position="5"/>
        <end position="189"/>
    </location>
</feature>
<reference evidence="6 7" key="1">
    <citation type="submission" date="2022-01" db="EMBL/GenBank/DDBJ databases">
        <title>Paraglaciecola sp. G1-23.</title>
        <authorList>
            <person name="Jin M.S."/>
            <person name="Han D.M."/>
            <person name="Kim H.M."/>
            <person name="Jeon C.O."/>
        </authorList>
    </citation>
    <scope>NUCLEOTIDE SEQUENCE [LARGE SCALE GENOMIC DNA]</scope>
    <source>
        <strain evidence="6 7">G1-23</strain>
    </source>
</reference>
<dbReference type="PANTHER" id="PTHR30546">
    <property type="entry name" value="FLAVODOXIN-RELATED PROTEIN WRBA-RELATED"/>
    <property type="match status" value="1"/>
</dbReference>
<accession>A0ABS9D999</accession>
<dbReference type="InterPro" id="IPR008254">
    <property type="entry name" value="Flavodoxin/NO_synth"/>
</dbReference>
<keyword evidence="7" id="KW-1185">Reference proteome</keyword>
<dbReference type="SUPFAM" id="SSF52218">
    <property type="entry name" value="Flavoproteins"/>
    <property type="match status" value="1"/>
</dbReference>
<dbReference type="InterPro" id="IPR010089">
    <property type="entry name" value="Flavoprotein_WrbA-like"/>
</dbReference>
<dbReference type="Gene3D" id="3.40.50.360">
    <property type="match status" value="1"/>
</dbReference>
<dbReference type="InterPro" id="IPR001226">
    <property type="entry name" value="Flavodoxin_CS"/>
</dbReference>
<evidence type="ECO:0000313" key="6">
    <source>
        <dbReference type="EMBL" id="MCF2948945.1"/>
    </source>
</evidence>
<dbReference type="GO" id="GO:0003955">
    <property type="term" value="F:NAD(P)H dehydrogenase (quinone) activity"/>
    <property type="evidence" value="ECO:0007669"/>
    <property type="project" value="UniProtKB-EC"/>
</dbReference>
<evidence type="ECO:0000256" key="2">
    <source>
        <dbReference type="ARBA" id="ARBA00006961"/>
    </source>
</evidence>
<keyword evidence="4" id="KW-0288">FMN</keyword>
<sequence length="197" mass="21129">MSHKVLVLYYSKHGATRAMANKIALGVEQQGLEACLRTVPEMSTNIGDAQEPVPTSGDPFVSHQDIQDCAGIALGSPTRFGNMAAPLKHFIDSTSALWLSGVLENKPACVFTSTSSMHGGQESTLLSMALPLLHHGMLFCGLPYSIPQLHTTLTGGSPYGVTHLAQGKYPNKLSEDEVVLCIEQGKRLATLVNKLRD</sequence>
<dbReference type="RefSeq" id="WP_235312984.1">
    <property type="nucleotide sequence ID" value="NZ_JAKGAS010000006.1"/>
</dbReference>
<evidence type="ECO:0000313" key="7">
    <source>
        <dbReference type="Proteomes" id="UP001521137"/>
    </source>
</evidence>
<evidence type="ECO:0000259" key="5">
    <source>
        <dbReference type="PROSITE" id="PS50902"/>
    </source>
</evidence>